<dbReference type="AlphaFoldDB" id="A0AA86SZ77"/>
<accession>A0AA86SZ77</accession>
<evidence type="ECO:0000313" key="3">
    <source>
        <dbReference type="Proteomes" id="UP001189624"/>
    </source>
</evidence>
<organism evidence="2 3">
    <name type="scientific">Sphenostylis stenocarpa</name>
    <dbReference type="NCBI Taxonomy" id="92480"/>
    <lineage>
        <taxon>Eukaryota</taxon>
        <taxon>Viridiplantae</taxon>
        <taxon>Streptophyta</taxon>
        <taxon>Embryophyta</taxon>
        <taxon>Tracheophyta</taxon>
        <taxon>Spermatophyta</taxon>
        <taxon>Magnoliopsida</taxon>
        <taxon>eudicotyledons</taxon>
        <taxon>Gunneridae</taxon>
        <taxon>Pentapetalae</taxon>
        <taxon>rosids</taxon>
        <taxon>fabids</taxon>
        <taxon>Fabales</taxon>
        <taxon>Fabaceae</taxon>
        <taxon>Papilionoideae</taxon>
        <taxon>50 kb inversion clade</taxon>
        <taxon>NPAAA clade</taxon>
        <taxon>indigoferoid/millettioid clade</taxon>
        <taxon>Phaseoleae</taxon>
        <taxon>Sphenostylis</taxon>
    </lineage>
</organism>
<gene>
    <name evidence="2" type="ORF">AYBTSS11_LOCUS20626</name>
</gene>
<evidence type="ECO:0000313" key="2">
    <source>
        <dbReference type="EMBL" id="CAJ1965028.1"/>
    </source>
</evidence>
<feature type="region of interest" description="Disordered" evidence="1">
    <location>
        <begin position="42"/>
        <end position="95"/>
    </location>
</feature>
<dbReference type="EMBL" id="OY731403">
    <property type="protein sequence ID" value="CAJ1965028.1"/>
    <property type="molecule type" value="Genomic_DNA"/>
</dbReference>
<protein>
    <submittedName>
        <fullName evidence="2">Uncharacterized protein</fullName>
    </submittedName>
</protein>
<reference evidence="2" key="1">
    <citation type="submission" date="2023-10" db="EMBL/GenBank/DDBJ databases">
        <authorList>
            <person name="Domelevo Entfellner J.-B."/>
        </authorList>
    </citation>
    <scope>NUCLEOTIDE SEQUENCE</scope>
</reference>
<evidence type="ECO:0000256" key="1">
    <source>
        <dbReference type="SAM" id="MobiDB-lite"/>
    </source>
</evidence>
<proteinExistence type="predicted"/>
<dbReference type="Proteomes" id="UP001189624">
    <property type="component" value="Chromosome 6"/>
</dbReference>
<dbReference type="Gramene" id="rna-AYBTSS11_LOCUS20626">
    <property type="protein sequence ID" value="CAJ1965028.1"/>
    <property type="gene ID" value="gene-AYBTSS11_LOCUS20626"/>
</dbReference>
<keyword evidence="3" id="KW-1185">Reference proteome</keyword>
<sequence>MLEKRKERGVAMVYCRFSGTPTDRDGEWLEFAALGEGILKAKSRRKKGVEKREKPKAGVEKAPKASVENKVLNAGEEEAVPNGDEKGSKQKVQSSVIRGDWTDEFLKIGGTPPSEVRNVSRFPSCIKLRWRRVFVAGGRVVVIGGRVVVTDQE</sequence>
<feature type="compositionally biased region" description="Basic and acidic residues" evidence="1">
    <location>
        <begin position="50"/>
        <end position="63"/>
    </location>
</feature>
<name>A0AA86SZ77_9FABA</name>